<gene>
    <name evidence="2" type="ORF">G3446_26530</name>
</gene>
<feature type="signal peptide" evidence="1">
    <location>
        <begin position="1"/>
        <end position="21"/>
    </location>
</feature>
<dbReference type="AlphaFoldDB" id="A0A6M0K764"/>
<name>A0A6M0K764_9GAMM</name>
<dbReference type="EMBL" id="JAAIJQ010000229">
    <property type="protein sequence ID" value="NEV65339.1"/>
    <property type="molecule type" value="Genomic_DNA"/>
</dbReference>
<accession>A0A6M0K764</accession>
<keyword evidence="3" id="KW-1185">Reference proteome</keyword>
<protein>
    <submittedName>
        <fullName evidence="2">Uncharacterized protein</fullName>
    </submittedName>
</protein>
<proteinExistence type="predicted"/>
<dbReference type="Proteomes" id="UP000483379">
    <property type="component" value="Unassembled WGS sequence"/>
</dbReference>
<keyword evidence="1" id="KW-0732">Signal</keyword>
<organism evidence="2 3">
    <name type="scientific">Thiorhodococcus minor</name>
    <dbReference type="NCBI Taxonomy" id="57489"/>
    <lineage>
        <taxon>Bacteria</taxon>
        <taxon>Pseudomonadati</taxon>
        <taxon>Pseudomonadota</taxon>
        <taxon>Gammaproteobacteria</taxon>
        <taxon>Chromatiales</taxon>
        <taxon>Chromatiaceae</taxon>
        <taxon>Thiorhodococcus</taxon>
    </lineage>
</organism>
<evidence type="ECO:0000313" key="3">
    <source>
        <dbReference type="Proteomes" id="UP000483379"/>
    </source>
</evidence>
<comment type="caution">
    <text evidence="2">The sequence shown here is derived from an EMBL/GenBank/DDBJ whole genome shotgun (WGS) entry which is preliminary data.</text>
</comment>
<feature type="chain" id="PRO_5026918512" evidence="1">
    <location>
        <begin position="22"/>
        <end position="183"/>
    </location>
</feature>
<reference evidence="2 3" key="1">
    <citation type="submission" date="2020-02" db="EMBL/GenBank/DDBJ databases">
        <title>Genome sequences of Thiorhodococcus mannitoliphagus and Thiorhodococcus minor, purple sulfur photosynthetic bacteria in the gammaproteobacterial family, Chromatiaceae.</title>
        <authorList>
            <person name="Aviles F.A."/>
            <person name="Meyer T.E."/>
            <person name="Kyndt J.A."/>
        </authorList>
    </citation>
    <scope>NUCLEOTIDE SEQUENCE [LARGE SCALE GENOMIC DNA]</scope>
    <source>
        <strain evidence="2 3">DSM 11518</strain>
    </source>
</reference>
<dbReference type="RefSeq" id="WP_164456656.1">
    <property type="nucleotide sequence ID" value="NZ_JAAIJQ010000229.1"/>
</dbReference>
<sequence>MIRLISYLATLFFFIPGSSVSADFDDFIRRHEIAMECYSNRDYRCAVDQYEGTSIEYKDYVILFNSYALLWGETREEKWRILGYDLIDEYRIEKSKLRRYDLLAPLPMLLAFGDCERAYEIIAYYNAEDASSRRAGFSARKRAFLDKILSLLKSNNSPCNQATLEKIIDQMNRLNRLERNDPE</sequence>
<evidence type="ECO:0000256" key="1">
    <source>
        <dbReference type="SAM" id="SignalP"/>
    </source>
</evidence>
<evidence type="ECO:0000313" key="2">
    <source>
        <dbReference type="EMBL" id="NEV65339.1"/>
    </source>
</evidence>